<organism evidence="4 5">
    <name type="scientific">Mytilus coruscus</name>
    <name type="common">Sea mussel</name>
    <dbReference type="NCBI Taxonomy" id="42192"/>
    <lineage>
        <taxon>Eukaryota</taxon>
        <taxon>Metazoa</taxon>
        <taxon>Spiralia</taxon>
        <taxon>Lophotrochozoa</taxon>
        <taxon>Mollusca</taxon>
        <taxon>Bivalvia</taxon>
        <taxon>Autobranchia</taxon>
        <taxon>Pteriomorphia</taxon>
        <taxon>Mytilida</taxon>
        <taxon>Mytiloidea</taxon>
        <taxon>Mytilidae</taxon>
        <taxon>Mytilinae</taxon>
        <taxon>Mytilus</taxon>
    </lineage>
</organism>
<evidence type="ECO:0000259" key="3">
    <source>
        <dbReference type="PROSITE" id="PS50871"/>
    </source>
</evidence>
<dbReference type="OrthoDB" id="6072269at2759"/>
<gene>
    <name evidence="4" type="ORF">MCOR_54866</name>
</gene>
<name>A0A6J8ETL3_MYTCO</name>
<sequence length="392" mass="43675">MLNFHLQLVNSCENDTCSNAIDVPLISKLNAPLKAELDISILTAQLKELIGHKVEASVSKAVKDLIRQEVKLATTNIAKRVNNAVDYLHTSNNITMSTYMQELKETMMKPAFSAFLTKTINLFSRSDILKFDDVHINLGSHYNPKTGKFTAPKSGLYHISYNLMGYEKSTVTFQINKNNEAFVFGYADGSGYATSPSSVRAGHFNSYCTTERADKTQVQASVSKANKGLVENIVDTSVKTAVDNLKTYTNITIAAYKEDLKETTAKTAFFTFLKRSRTFSGSDILKFDDVRINQGNSYNPNTGKFTAPRSGLYHISCSLMGSFSTASIIFQIKKNGELFLNVYAHYSGLTTQSVSLLMELMRGDKIYVKHITSRKELVNGNRQSYFSGFLLQ</sequence>
<dbReference type="EMBL" id="CACVKT020009701">
    <property type="protein sequence ID" value="CAC5422845.1"/>
    <property type="molecule type" value="Genomic_DNA"/>
</dbReference>
<accession>A0A6J8ETL3</accession>
<dbReference type="GO" id="GO:0005581">
    <property type="term" value="C:collagen trimer"/>
    <property type="evidence" value="ECO:0007669"/>
    <property type="project" value="UniProtKB-KW"/>
</dbReference>
<keyword evidence="5" id="KW-1185">Reference proteome</keyword>
<evidence type="ECO:0000313" key="4">
    <source>
        <dbReference type="EMBL" id="CAC5422845.1"/>
    </source>
</evidence>
<protein>
    <submittedName>
        <fullName evidence="4">C1QL</fullName>
    </submittedName>
</protein>
<dbReference type="Proteomes" id="UP000507470">
    <property type="component" value="Unassembled WGS sequence"/>
</dbReference>
<dbReference type="PANTHER" id="PTHR15427">
    <property type="entry name" value="EMILIN ELASTIN MICROFIBRIL INTERFACE-LOCATED PROTEIN ELASTIN MICROFIBRIL INTERFACER"/>
    <property type="match status" value="1"/>
</dbReference>
<dbReference type="AlphaFoldDB" id="A0A6J8ETL3"/>
<feature type="domain" description="C1q" evidence="3">
    <location>
        <begin position="262"/>
        <end position="392"/>
    </location>
</feature>
<dbReference type="Pfam" id="PF00386">
    <property type="entry name" value="C1q"/>
    <property type="match status" value="2"/>
</dbReference>
<evidence type="ECO:0000313" key="5">
    <source>
        <dbReference type="Proteomes" id="UP000507470"/>
    </source>
</evidence>
<keyword evidence="2" id="KW-0964">Secreted</keyword>
<dbReference type="SMART" id="SM00110">
    <property type="entry name" value="C1Q"/>
    <property type="match status" value="1"/>
</dbReference>
<dbReference type="SUPFAM" id="SSF49842">
    <property type="entry name" value="TNF-like"/>
    <property type="match status" value="2"/>
</dbReference>
<dbReference type="InterPro" id="IPR050392">
    <property type="entry name" value="Collagen/C1q_domain"/>
</dbReference>
<dbReference type="Gene3D" id="2.60.120.40">
    <property type="match status" value="2"/>
</dbReference>
<reference evidence="4 5" key="1">
    <citation type="submission" date="2020-06" db="EMBL/GenBank/DDBJ databases">
        <authorList>
            <person name="Li R."/>
            <person name="Bekaert M."/>
        </authorList>
    </citation>
    <scope>NUCLEOTIDE SEQUENCE [LARGE SCALE GENOMIC DNA]</scope>
    <source>
        <strain evidence="5">wild</strain>
    </source>
</reference>
<evidence type="ECO:0000256" key="1">
    <source>
        <dbReference type="ARBA" id="ARBA00004613"/>
    </source>
</evidence>
<feature type="domain" description="C1q" evidence="3">
    <location>
        <begin position="105"/>
        <end position="250"/>
    </location>
</feature>
<dbReference type="PROSITE" id="PS50871">
    <property type="entry name" value="C1Q"/>
    <property type="match status" value="2"/>
</dbReference>
<proteinExistence type="predicted"/>
<dbReference type="InterPro" id="IPR001073">
    <property type="entry name" value="C1q_dom"/>
</dbReference>
<comment type="subcellular location">
    <subcellularLocation>
        <location evidence="1">Secreted</location>
    </subcellularLocation>
</comment>
<evidence type="ECO:0000256" key="2">
    <source>
        <dbReference type="ARBA" id="ARBA00022525"/>
    </source>
</evidence>
<dbReference type="InterPro" id="IPR008983">
    <property type="entry name" value="Tumour_necrosis_fac-like_dom"/>
</dbReference>
<dbReference type="PRINTS" id="PR00007">
    <property type="entry name" value="COMPLEMNTC1Q"/>
</dbReference>
<dbReference type="PANTHER" id="PTHR15427:SF33">
    <property type="entry name" value="COLLAGEN IV NC1 DOMAIN-CONTAINING PROTEIN"/>
    <property type="match status" value="1"/>
</dbReference>